<protein>
    <submittedName>
        <fullName evidence="1">Uncharacterized protein</fullName>
    </submittedName>
</protein>
<dbReference type="Proteomes" id="UP000309997">
    <property type="component" value="Unassembled WGS sequence"/>
</dbReference>
<comment type="caution">
    <text evidence="1">The sequence shown here is derived from an EMBL/GenBank/DDBJ whole genome shotgun (WGS) entry which is preliminary data.</text>
</comment>
<keyword evidence="2" id="KW-1185">Reference proteome</keyword>
<dbReference type="EMBL" id="RCHU02000011">
    <property type="protein sequence ID" value="KAL3576429.1"/>
    <property type="molecule type" value="Genomic_DNA"/>
</dbReference>
<reference evidence="1 2" key="1">
    <citation type="journal article" date="2024" name="Plant Biotechnol. J.">
        <title>Genome and CRISPR/Cas9 system of a widespread forest tree (Populus alba) in the world.</title>
        <authorList>
            <person name="Liu Y.J."/>
            <person name="Jiang P.F."/>
            <person name="Han X.M."/>
            <person name="Li X.Y."/>
            <person name="Wang H.M."/>
            <person name="Wang Y.J."/>
            <person name="Wang X.X."/>
            <person name="Zeng Q.Y."/>
        </authorList>
    </citation>
    <scope>NUCLEOTIDE SEQUENCE [LARGE SCALE GENOMIC DNA]</scope>
    <source>
        <strain evidence="2">cv. PAL-ZL1</strain>
    </source>
</reference>
<gene>
    <name evidence="1" type="ORF">D5086_021712</name>
</gene>
<accession>A0ACC4BEI0</accession>
<name>A0ACC4BEI0_POPAL</name>
<organism evidence="1 2">
    <name type="scientific">Populus alba</name>
    <name type="common">White poplar</name>
    <dbReference type="NCBI Taxonomy" id="43335"/>
    <lineage>
        <taxon>Eukaryota</taxon>
        <taxon>Viridiplantae</taxon>
        <taxon>Streptophyta</taxon>
        <taxon>Embryophyta</taxon>
        <taxon>Tracheophyta</taxon>
        <taxon>Spermatophyta</taxon>
        <taxon>Magnoliopsida</taxon>
        <taxon>eudicotyledons</taxon>
        <taxon>Gunneridae</taxon>
        <taxon>Pentapetalae</taxon>
        <taxon>rosids</taxon>
        <taxon>fabids</taxon>
        <taxon>Malpighiales</taxon>
        <taxon>Salicaceae</taxon>
        <taxon>Saliceae</taxon>
        <taxon>Populus</taxon>
    </lineage>
</organism>
<proteinExistence type="predicted"/>
<sequence>MLRVLNEEVMQLAINCKLSSTQQQVLAQDVTREEIKHAVFSLKNNKAPGPDGFNAVANPTRLTDFRPISCCNTIYKCIAKILAGRMKVVLPSLVGPYQTAFISGWRINDNILLSQELMKGYHKSTGPARCAMKVDLMKADDSVRWDFVEATLKKMGFPEQSLIGSCFVLHHVNSQSTSTVNLQATFKGGEG</sequence>
<evidence type="ECO:0000313" key="2">
    <source>
        <dbReference type="Proteomes" id="UP000309997"/>
    </source>
</evidence>
<evidence type="ECO:0000313" key="1">
    <source>
        <dbReference type="EMBL" id="KAL3576429.1"/>
    </source>
</evidence>